<dbReference type="InterPro" id="IPR007497">
    <property type="entry name" value="SIMPL/DUF541"/>
</dbReference>
<dbReference type="RefSeq" id="WP_022613405.1">
    <property type="nucleotide sequence ID" value="NZ_LK391965.1"/>
</dbReference>
<feature type="chain" id="PRO_5043875719" description="Oxidative stress defense protein" evidence="1">
    <location>
        <begin position="22"/>
        <end position="231"/>
    </location>
</feature>
<dbReference type="Pfam" id="PF04402">
    <property type="entry name" value="SIMPL"/>
    <property type="match status" value="1"/>
</dbReference>
<dbReference type="Proteomes" id="UP000018211">
    <property type="component" value="Unassembled WGS sequence"/>
</dbReference>
<dbReference type="AlphaFoldDB" id="A0AAV2VWR7"/>
<evidence type="ECO:0000313" key="3">
    <source>
        <dbReference type="Proteomes" id="UP000018211"/>
    </source>
</evidence>
<keyword evidence="1" id="KW-0732">Signal</keyword>
<evidence type="ECO:0008006" key="4">
    <source>
        <dbReference type="Google" id="ProtNLM"/>
    </source>
</evidence>
<name>A0AAV2VWR7_9VIBR</name>
<dbReference type="PANTHER" id="PTHR34387">
    <property type="entry name" value="SLR1258 PROTEIN"/>
    <property type="match status" value="1"/>
</dbReference>
<dbReference type="Gene3D" id="3.30.70.2970">
    <property type="entry name" value="Protein of unknown function (DUF541), domain 2"/>
    <property type="match status" value="1"/>
</dbReference>
<dbReference type="InterPro" id="IPR052022">
    <property type="entry name" value="26kDa_periplasmic_antigen"/>
</dbReference>
<comment type="caution">
    <text evidence="2">The sequence shown here is derived from an EMBL/GenBank/DDBJ whole genome shotgun (WGS) entry which is preliminary data.</text>
</comment>
<evidence type="ECO:0000256" key="1">
    <source>
        <dbReference type="SAM" id="SignalP"/>
    </source>
</evidence>
<protein>
    <recommendedName>
        <fullName evidence="4">Oxidative stress defense protein</fullName>
    </recommendedName>
</protein>
<dbReference type="NCBIfam" id="NF008299">
    <property type="entry name" value="PRK11087.1"/>
    <property type="match status" value="1"/>
</dbReference>
<sequence>MKKLSMIGVLLMGVIMTPVNAEELSFPHISTSGYGEVTAVPDMAEFTVQVVETMMTAEQAKQAVDKAVSSFVERLTQAGVKRDNISSTNLYLAPQYHYPKSGKVELVGYQASRSVTVTVEVLENLNSYLDGALGDGINRVDDIQLKVKDESKYQQQARLAAIKDANDKARSLAEGFELDVDGVWRISYNNSSHSPALMRSMALGAEKASNSYQDSSIVIRDRVDVVYKLKD</sequence>
<gene>
    <name evidence="2" type="ORF">VIBNISOn1_80008</name>
</gene>
<feature type="signal peptide" evidence="1">
    <location>
        <begin position="1"/>
        <end position="21"/>
    </location>
</feature>
<dbReference type="Gene3D" id="3.30.110.170">
    <property type="entry name" value="Protein of unknown function (DUF541), domain 1"/>
    <property type="match status" value="1"/>
</dbReference>
<proteinExistence type="predicted"/>
<reference evidence="2 3" key="1">
    <citation type="journal article" date="2013" name="ISME J.">
        <title>Comparative genomics of pathogenic lineages of Vibrio nigripulchritudo identifies virulence-associated traits.</title>
        <authorList>
            <person name="Goudenege D."/>
            <person name="Labreuche Y."/>
            <person name="Krin E."/>
            <person name="Ansquer D."/>
            <person name="Mangenot S."/>
            <person name="Calteau A."/>
            <person name="Medigue C."/>
            <person name="Mazel D."/>
            <person name="Polz M.F."/>
            <person name="Le Roux F."/>
        </authorList>
    </citation>
    <scope>NUCLEOTIDE SEQUENCE [LARGE SCALE GENOMIC DNA]</scope>
    <source>
        <strain evidence="2 3">SOn1</strain>
    </source>
</reference>
<evidence type="ECO:0000313" key="2">
    <source>
        <dbReference type="EMBL" id="CCO49191.1"/>
    </source>
</evidence>
<organism evidence="2 3">
    <name type="scientific">Vibrio nigripulchritudo SOn1</name>
    <dbReference type="NCBI Taxonomy" id="1238450"/>
    <lineage>
        <taxon>Bacteria</taxon>
        <taxon>Pseudomonadati</taxon>
        <taxon>Pseudomonadota</taxon>
        <taxon>Gammaproteobacteria</taxon>
        <taxon>Vibrionales</taxon>
        <taxon>Vibrionaceae</taxon>
        <taxon>Vibrio</taxon>
    </lineage>
</organism>
<accession>A0AAV2VWR7</accession>
<dbReference type="EMBL" id="CAOF01000175">
    <property type="protein sequence ID" value="CCO49191.1"/>
    <property type="molecule type" value="Genomic_DNA"/>
</dbReference>
<dbReference type="GO" id="GO:0006974">
    <property type="term" value="P:DNA damage response"/>
    <property type="evidence" value="ECO:0007669"/>
    <property type="project" value="TreeGrafter"/>
</dbReference>
<dbReference type="PANTHER" id="PTHR34387:SF1">
    <property type="entry name" value="PERIPLASMIC IMMUNOGENIC PROTEIN"/>
    <property type="match status" value="1"/>
</dbReference>